<evidence type="ECO:0000256" key="5">
    <source>
        <dbReference type="SAM" id="MobiDB-lite"/>
    </source>
</evidence>
<evidence type="ECO:0000313" key="8">
    <source>
        <dbReference type="Proteomes" id="UP001448207"/>
    </source>
</evidence>
<feature type="transmembrane region" description="Helical" evidence="6">
    <location>
        <begin position="176"/>
        <end position="198"/>
    </location>
</feature>
<feature type="compositionally biased region" description="Low complexity" evidence="5">
    <location>
        <begin position="275"/>
        <end position="289"/>
    </location>
</feature>
<feature type="transmembrane region" description="Helical" evidence="6">
    <location>
        <begin position="79"/>
        <end position="101"/>
    </location>
</feature>
<evidence type="ECO:0000256" key="3">
    <source>
        <dbReference type="ARBA" id="ARBA00022989"/>
    </source>
</evidence>
<comment type="caution">
    <text evidence="7">The sequence shown here is derived from an EMBL/GenBank/DDBJ whole genome shotgun (WGS) entry which is preliminary data.</text>
</comment>
<dbReference type="InterPro" id="IPR008952">
    <property type="entry name" value="Tetraspanin_EC2_sf"/>
</dbReference>
<keyword evidence="3 6" id="KW-1133">Transmembrane helix</keyword>
<gene>
    <name evidence="7" type="ORF">J3Q64DRAFT_1854186</name>
</gene>
<dbReference type="PANTHER" id="PTHR19282">
    <property type="entry name" value="TETRASPANIN"/>
    <property type="match status" value="1"/>
</dbReference>
<comment type="subcellular location">
    <subcellularLocation>
        <location evidence="1">Membrane</location>
        <topology evidence="1">Multi-pass membrane protein</topology>
    </subcellularLocation>
</comment>
<evidence type="ECO:0000256" key="1">
    <source>
        <dbReference type="ARBA" id="ARBA00004141"/>
    </source>
</evidence>
<proteinExistence type="predicted"/>
<feature type="compositionally biased region" description="Basic and acidic residues" evidence="5">
    <location>
        <begin position="299"/>
        <end position="320"/>
    </location>
</feature>
<protein>
    <submittedName>
        <fullName evidence="7">Tetraspanin Tsp4</fullName>
    </submittedName>
</protein>
<keyword evidence="4 6" id="KW-0472">Membrane</keyword>
<dbReference type="Pfam" id="PF00335">
    <property type="entry name" value="Tetraspanin"/>
    <property type="match status" value="1"/>
</dbReference>
<feature type="transmembrane region" description="Helical" evidence="6">
    <location>
        <begin position="48"/>
        <end position="73"/>
    </location>
</feature>
<dbReference type="EMBL" id="JBCLYO010000187">
    <property type="protein sequence ID" value="KAL0072950.1"/>
    <property type="molecule type" value="Genomic_DNA"/>
</dbReference>
<keyword evidence="8" id="KW-1185">Reference proteome</keyword>
<feature type="transmembrane region" description="Helical" evidence="6">
    <location>
        <begin position="12"/>
        <end position="36"/>
    </location>
</feature>
<evidence type="ECO:0000256" key="6">
    <source>
        <dbReference type="SAM" id="Phobius"/>
    </source>
</evidence>
<name>A0ABR3AG07_PHYBL</name>
<reference evidence="7 8" key="1">
    <citation type="submission" date="2024-04" db="EMBL/GenBank/DDBJ databases">
        <title>Symmetric and asymmetric DNA N6-adenine methylation regulates different biological responses in Mucorales.</title>
        <authorList>
            <consortium name="Lawrence Berkeley National Laboratory"/>
            <person name="Lax C."/>
            <person name="Mondo S.J."/>
            <person name="Osorio-Concepcion M."/>
            <person name="Muszewska A."/>
            <person name="Corrochano-Luque M."/>
            <person name="Gutierrez G."/>
            <person name="Riley R."/>
            <person name="Lipzen A."/>
            <person name="Guo J."/>
            <person name="Hundley H."/>
            <person name="Amirebrahimi M."/>
            <person name="Ng V."/>
            <person name="Lorenzo-Gutierrez D."/>
            <person name="Binder U."/>
            <person name="Yang J."/>
            <person name="Song Y."/>
            <person name="Canovas D."/>
            <person name="Navarro E."/>
            <person name="Freitag M."/>
            <person name="Gabaldon T."/>
            <person name="Grigoriev I.V."/>
            <person name="Corrochano L.M."/>
            <person name="Nicolas F.E."/>
            <person name="Garre V."/>
        </authorList>
    </citation>
    <scope>NUCLEOTIDE SEQUENCE [LARGE SCALE GENOMIC DNA]</scope>
    <source>
        <strain evidence="7 8">L51</strain>
    </source>
</reference>
<sequence length="320" mass="35808">MTSCCSSVSRWYVLVTNLLFICLGLAFLVFGLLGYKEHFKGSTLFPDSYFYLVAILGGIIIVSAILGITQAFVRSKALLLIYILVVLVALVYQIVIGIKVYKKAADPVGYLAPLWTSSPESYRLHVQDEFNCCGFNNNMDHPAITSECNPQAGKVLHLAPCYNSLVDYIKSYFSKLYLVLFAALAIELLALSNAITILCTQRSTTTISSSLGESGRARSLGDAYDRHQRRRSGIKLDEISVVDSPTTIVGSHNHLTEEEHKQYIYSSKPHEPYANYNSNSNSNSNSNLNDSHHYNLYGDPDRSDSHQRLNAHDERVNHYY</sequence>
<evidence type="ECO:0000256" key="4">
    <source>
        <dbReference type="ARBA" id="ARBA00023136"/>
    </source>
</evidence>
<evidence type="ECO:0000256" key="2">
    <source>
        <dbReference type="ARBA" id="ARBA00022692"/>
    </source>
</evidence>
<evidence type="ECO:0000313" key="7">
    <source>
        <dbReference type="EMBL" id="KAL0072950.1"/>
    </source>
</evidence>
<feature type="region of interest" description="Disordered" evidence="5">
    <location>
        <begin position="269"/>
        <end position="320"/>
    </location>
</feature>
<dbReference type="Proteomes" id="UP001448207">
    <property type="component" value="Unassembled WGS sequence"/>
</dbReference>
<accession>A0ABR3AG07</accession>
<organism evidence="7 8">
    <name type="scientific">Phycomyces blakesleeanus</name>
    <dbReference type="NCBI Taxonomy" id="4837"/>
    <lineage>
        <taxon>Eukaryota</taxon>
        <taxon>Fungi</taxon>
        <taxon>Fungi incertae sedis</taxon>
        <taxon>Mucoromycota</taxon>
        <taxon>Mucoromycotina</taxon>
        <taxon>Mucoromycetes</taxon>
        <taxon>Mucorales</taxon>
        <taxon>Phycomycetaceae</taxon>
        <taxon>Phycomyces</taxon>
    </lineage>
</organism>
<dbReference type="SUPFAM" id="SSF48652">
    <property type="entry name" value="Tetraspanin"/>
    <property type="match status" value="1"/>
</dbReference>
<dbReference type="InterPro" id="IPR018499">
    <property type="entry name" value="Tetraspanin/Peripherin"/>
</dbReference>
<keyword evidence="2 6" id="KW-0812">Transmembrane</keyword>
<dbReference type="PRINTS" id="PR00259">
    <property type="entry name" value="TMFOUR"/>
</dbReference>